<evidence type="ECO:0000256" key="1">
    <source>
        <dbReference type="SAM" id="MobiDB-lite"/>
    </source>
</evidence>
<name>A0A427KJ87_ENTCL</name>
<feature type="compositionally biased region" description="Basic and acidic residues" evidence="1">
    <location>
        <begin position="1"/>
        <end position="19"/>
    </location>
</feature>
<reference evidence="2 3" key="1">
    <citation type="submission" date="2018-10" db="EMBL/GenBank/DDBJ databases">
        <title>Transmission dynamics of multidrug resistant bacteria on intensive care unit surfaces.</title>
        <authorList>
            <person name="D'Souza A.W."/>
            <person name="Potter R.F."/>
            <person name="Wallace M."/>
            <person name="Shupe A."/>
            <person name="Patel S."/>
            <person name="Sun S."/>
            <person name="Gul D."/>
            <person name="Kwon J.H."/>
            <person name="Andleeb S."/>
            <person name="Burnham C.-A.D."/>
            <person name="Dantas G."/>
        </authorList>
    </citation>
    <scope>NUCLEOTIDE SEQUENCE [LARGE SCALE GENOMIC DNA]</scope>
    <source>
        <strain evidence="2 3">EC_073</strain>
    </source>
</reference>
<evidence type="ECO:0000313" key="3">
    <source>
        <dbReference type="Proteomes" id="UP000275321"/>
    </source>
</evidence>
<evidence type="ECO:0000313" key="2">
    <source>
        <dbReference type="EMBL" id="RSB29679.1"/>
    </source>
</evidence>
<proteinExistence type="predicted"/>
<dbReference type="AlphaFoldDB" id="A0A427KJ87"/>
<gene>
    <name evidence="2" type="ORF">EGK68_15050</name>
</gene>
<organism evidence="2 3">
    <name type="scientific">Enterobacter cloacae</name>
    <dbReference type="NCBI Taxonomy" id="550"/>
    <lineage>
        <taxon>Bacteria</taxon>
        <taxon>Pseudomonadati</taxon>
        <taxon>Pseudomonadota</taxon>
        <taxon>Gammaproteobacteria</taxon>
        <taxon>Enterobacterales</taxon>
        <taxon>Enterobacteriaceae</taxon>
        <taxon>Enterobacter</taxon>
        <taxon>Enterobacter cloacae complex</taxon>
    </lineage>
</organism>
<accession>A0A427KJ87</accession>
<dbReference type="Proteomes" id="UP000275321">
    <property type="component" value="Unassembled WGS sequence"/>
</dbReference>
<feature type="region of interest" description="Disordered" evidence="1">
    <location>
        <begin position="1"/>
        <end position="21"/>
    </location>
</feature>
<dbReference type="RefSeq" id="WP_014833646.1">
    <property type="nucleotide sequence ID" value="NZ_ABFHGT050000001.1"/>
</dbReference>
<comment type="caution">
    <text evidence="2">The sequence shown here is derived from an EMBL/GenBank/DDBJ whole genome shotgun (WGS) entry which is preliminary data.</text>
</comment>
<dbReference type="EMBL" id="RHWT01000020">
    <property type="protein sequence ID" value="RSB29679.1"/>
    <property type="molecule type" value="Genomic_DNA"/>
</dbReference>
<sequence>MSKMIDDRSNNNADARTDEAINGQFPALVEITPGDILIQGEENLFPDHSSKQLLIKGTPEEQFNLSDLLPADADPGEWMKARGSVTLDGVQYEVYHHPGTETELLVQTGVQVTQLA</sequence>
<protein>
    <submittedName>
        <fullName evidence="2">Biofilm associated protein A</fullName>
    </submittedName>
</protein>